<feature type="binding site" evidence="10">
    <location>
        <position position="38"/>
    </location>
    <ligand>
        <name>Mn(2+)</name>
        <dbReference type="ChEBI" id="CHEBI:29035"/>
        <label>1</label>
    </ligand>
</feature>
<evidence type="ECO:0000256" key="6">
    <source>
        <dbReference type="ARBA" id="ARBA00022801"/>
    </source>
</evidence>
<dbReference type="RefSeq" id="WP_011830047.1">
    <property type="nucleotide sequence ID" value="NC_008825.1"/>
</dbReference>
<reference evidence="12 13" key="1">
    <citation type="journal article" date="2007" name="J. Bacteriol.">
        <title>Whole-genome analysis of the methyl tert-butyl ether-degrading beta-proteobacterium Methylibium petroleiphilum PM1.</title>
        <authorList>
            <person name="Kane S.R."/>
            <person name="Chakicherla A.Y."/>
            <person name="Chain P.S.G."/>
            <person name="Schmidt R."/>
            <person name="Shin M.W."/>
            <person name="Legler T.C."/>
            <person name="Scow K.M."/>
            <person name="Larimer F.W."/>
            <person name="Lucas S.M."/>
            <person name="Richardson P.M."/>
            <person name="Hristova K.R."/>
        </authorList>
    </citation>
    <scope>NUCLEOTIDE SEQUENCE [LARGE SCALE GENOMIC DNA]</scope>
    <source>
        <strain evidence="13">ATCC BAA-1232 / LMG 22953 / PM1</strain>
    </source>
</reference>
<dbReference type="eggNOG" id="COG2908">
    <property type="taxonomic scope" value="Bacteria"/>
</dbReference>
<feature type="binding site" evidence="10">
    <location>
        <position position="69"/>
    </location>
    <ligand>
        <name>Mn(2+)</name>
        <dbReference type="ChEBI" id="CHEBI:29035"/>
        <label>2</label>
    </ligand>
</feature>
<name>A2SIM5_METPP</name>
<keyword evidence="13" id="KW-1185">Reference proteome</keyword>
<dbReference type="GO" id="GO:0030145">
    <property type="term" value="F:manganese ion binding"/>
    <property type="evidence" value="ECO:0007669"/>
    <property type="project" value="UniProtKB-UniRule"/>
</dbReference>
<evidence type="ECO:0000256" key="4">
    <source>
        <dbReference type="ARBA" id="ARBA00022556"/>
    </source>
</evidence>
<feature type="binding site" evidence="10">
    <location>
        <position position="188"/>
    </location>
    <ligand>
        <name>substrate</name>
    </ligand>
</feature>
<dbReference type="AlphaFoldDB" id="A2SIM5"/>
<keyword evidence="6 10" id="KW-0378">Hydrolase</keyword>
<evidence type="ECO:0000259" key="11">
    <source>
        <dbReference type="Pfam" id="PF00149"/>
    </source>
</evidence>
<evidence type="ECO:0000256" key="1">
    <source>
        <dbReference type="ARBA" id="ARBA00022475"/>
    </source>
</evidence>
<sequence length="283" mass="31255">MTSSPAAPPRGAGVSPSLPKFWEFEAPAEWRAIDFISDLHLQASHPLTFEAFSQHLLHTSAEAVFILGDLFEVWIGDDARHEGFEHQVVEVLKEAAARRSVSFMAGNRDFLVGVELLKECGMTALPDPTVLRAFGERVLLTHGDALCLEDVEYQRFRAVVRTEQAREDFLARPLPERRALAAQIRAVSMQQQQRDGRPETWADLDAGATVQWMHEAGTPLLVHGHTHRPATQELAPGFTRHVLTDWELDRGPAQAARAGVLRLSARGLQRLPPAVSPAAHAAP</sequence>
<evidence type="ECO:0000256" key="3">
    <source>
        <dbReference type="ARBA" id="ARBA00022519"/>
    </source>
</evidence>
<dbReference type="NCBIfam" id="NF003743">
    <property type="entry name" value="PRK05340.1"/>
    <property type="match status" value="1"/>
</dbReference>
<feature type="binding site" evidence="10">
    <location>
        <position position="107"/>
    </location>
    <ligand>
        <name>Mn(2+)</name>
        <dbReference type="ChEBI" id="CHEBI:29035"/>
        <label>2</label>
    </ligand>
</feature>
<evidence type="ECO:0000256" key="5">
    <source>
        <dbReference type="ARBA" id="ARBA00022723"/>
    </source>
</evidence>
<feature type="binding site" evidence="10">
    <location>
        <position position="192"/>
    </location>
    <ligand>
        <name>substrate</name>
    </ligand>
</feature>
<comment type="similarity">
    <text evidence="10">Belongs to the LpxH family.</text>
</comment>
<dbReference type="InterPro" id="IPR010138">
    <property type="entry name" value="UDP-diacylglucosamine_Hdrlase"/>
</dbReference>
<feature type="binding site" evidence="10">
    <location>
        <position position="150"/>
    </location>
    <ligand>
        <name>substrate</name>
    </ligand>
</feature>
<evidence type="ECO:0000256" key="8">
    <source>
        <dbReference type="ARBA" id="ARBA00023136"/>
    </source>
</evidence>
<keyword evidence="1 10" id="KW-1003">Cell membrane</keyword>
<feature type="binding site" evidence="10">
    <location>
        <position position="225"/>
    </location>
    <ligand>
        <name>Mn(2+)</name>
        <dbReference type="ChEBI" id="CHEBI:29035"/>
        <label>2</label>
    </ligand>
</feature>
<dbReference type="NCBIfam" id="TIGR01854">
    <property type="entry name" value="lipid_A_lpxH"/>
    <property type="match status" value="1"/>
</dbReference>
<comment type="cofactor">
    <cofactor evidence="10">
        <name>Mn(2+)</name>
        <dbReference type="ChEBI" id="CHEBI:29035"/>
    </cofactor>
    <text evidence="10">Binds 2 Mn(2+) ions per subunit in a binuclear metal center.</text>
</comment>
<dbReference type="EMBL" id="CP000555">
    <property type="protein sequence ID" value="ABM95414.1"/>
    <property type="molecule type" value="Genomic_DNA"/>
</dbReference>
<dbReference type="GO" id="GO:0008758">
    <property type="term" value="F:UDP-2,3-diacylglucosamine hydrolase activity"/>
    <property type="evidence" value="ECO:0007669"/>
    <property type="project" value="UniProtKB-UniRule"/>
</dbReference>
<evidence type="ECO:0000313" key="12">
    <source>
        <dbReference type="EMBL" id="ABM95414.1"/>
    </source>
</evidence>
<dbReference type="UniPathway" id="UPA00359">
    <property type="reaction ID" value="UER00480"/>
</dbReference>
<dbReference type="EC" id="3.6.1.54" evidence="10"/>
<keyword evidence="2 10" id="KW-0444">Lipid biosynthesis</keyword>
<dbReference type="KEGG" id="mpt:Mpe_A2459"/>
<dbReference type="GO" id="GO:0019897">
    <property type="term" value="C:extrinsic component of plasma membrane"/>
    <property type="evidence" value="ECO:0007669"/>
    <property type="project" value="UniProtKB-UniRule"/>
</dbReference>
<feature type="binding site" evidence="10">
    <location>
        <position position="225"/>
    </location>
    <ligand>
        <name>substrate</name>
    </ligand>
</feature>
<evidence type="ECO:0000256" key="10">
    <source>
        <dbReference type="HAMAP-Rule" id="MF_00575"/>
    </source>
</evidence>
<feature type="domain" description="Calcineurin-like phosphoesterase" evidence="11">
    <location>
        <begin position="33"/>
        <end position="229"/>
    </location>
</feature>
<dbReference type="PANTHER" id="PTHR34990:SF1">
    <property type="entry name" value="UDP-2,3-DIACYLGLUCOSAMINE HYDROLASE"/>
    <property type="match status" value="1"/>
</dbReference>
<dbReference type="Gene3D" id="3.60.21.10">
    <property type="match status" value="1"/>
</dbReference>
<comment type="subcellular location">
    <subcellularLocation>
        <location evidence="10">Cell inner membrane</location>
        <topology evidence="10">Peripheral membrane protein</topology>
        <orientation evidence="10">Cytoplasmic side</orientation>
    </subcellularLocation>
</comment>
<proteinExistence type="inferred from homology"/>
<keyword evidence="8 10" id="KW-0472">Membrane</keyword>
<feature type="binding site" evidence="10">
    <location>
        <position position="69"/>
    </location>
    <ligand>
        <name>Mn(2+)</name>
        <dbReference type="ChEBI" id="CHEBI:29035"/>
        <label>1</label>
    </ligand>
</feature>
<evidence type="ECO:0000256" key="9">
    <source>
        <dbReference type="ARBA" id="ARBA00023211"/>
    </source>
</evidence>
<dbReference type="HOGENOM" id="CLU_074586_0_0_4"/>
<dbReference type="Pfam" id="PF00149">
    <property type="entry name" value="Metallophos"/>
    <property type="match status" value="1"/>
</dbReference>
<evidence type="ECO:0000256" key="7">
    <source>
        <dbReference type="ARBA" id="ARBA00023098"/>
    </source>
</evidence>
<gene>
    <name evidence="10" type="primary">lpxH</name>
    <name evidence="12" type="ordered locus">Mpe_A2459</name>
</gene>
<dbReference type="Proteomes" id="UP000000366">
    <property type="component" value="Chromosome"/>
</dbReference>
<feature type="binding site" evidence="10">
    <location>
        <position position="227"/>
    </location>
    <ligand>
        <name>Mn(2+)</name>
        <dbReference type="ChEBI" id="CHEBI:29035"/>
        <label>1</label>
    </ligand>
</feature>
<dbReference type="PANTHER" id="PTHR34990">
    <property type="entry name" value="UDP-2,3-DIACYLGLUCOSAMINE HYDROLASE-RELATED"/>
    <property type="match status" value="1"/>
</dbReference>
<dbReference type="GO" id="GO:0009245">
    <property type="term" value="P:lipid A biosynthetic process"/>
    <property type="evidence" value="ECO:0007669"/>
    <property type="project" value="UniProtKB-UniRule"/>
</dbReference>
<dbReference type="GO" id="GO:0005737">
    <property type="term" value="C:cytoplasm"/>
    <property type="evidence" value="ECO:0007669"/>
    <property type="project" value="InterPro"/>
</dbReference>
<comment type="caution">
    <text evidence="10">Lacks conserved residue(s) required for the propagation of feature annotation.</text>
</comment>
<organism evidence="12 13">
    <name type="scientific">Methylibium petroleiphilum (strain ATCC BAA-1232 / LMG 22953 / PM1)</name>
    <dbReference type="NCBI Taxonomy" id="420662"/>
    <lineage>
        <taxon>Bacteria</taxon>
        <taxon>Pseudomonadati</taxon>
        <taxon>Pseudomonadota</taxon>
        <taxon>Betaproteobacteria</taxon>
        <taxon>Burkholderiales</taxon>
        <taxon>Sphaerotilaceae</taxon>
        <taxon>Methylibium</taxon>
    </lineage>
</organism>
<keyword evidence="7 10" id="KW-0443">Lipid metabolism</keyword>
<dbReference type="HAMAP" id="MF_00575">
    <property type="entry name" value="LpxH"/>
    <property type="match status" value="1"/>
</dbReference>
<comment type="pathway">
    <text evidence="10">Glycolipid biosynthesis; lipid IV(A) biosynthesis; lipid IV(A) from (3R)-3-hydroxytetradecanoyl-[acyl-carrier-protein] and UDP-N-acetyl-alpha-D-glucosamine: step 4/6.</text>
</comment>
<feature type="binding site" evidence="10">
    <location>
        <position position="142"/>
    </location>
    <ligand>
        <name>Mn(2+)</name>
        <dbReference type="ChEBI" id="CHEBI:29035"/>
        <label>2</label>
    </ligand>
</feature>
<dbReference type="InterPro" id="IPR043461">
    <property type="entry name" value="LpxH-like"/>
</dbReference>
<feature type="binding site" evidence="10">
    <location>
        <begin position="107"/>
        <end position="108"/>
    </location>
    <ligand>
        <name>substrate</name>
    </ligand>
</feature>
<keyword evidence="9 10" id="KW-0464">Manganese</keyword>
<dbReference type="CDD" id="cd07398">
    <property type="entry name" value="MPP_YbbF-LpxH"/>
    <property type="match status" value="1"/>
</dbReference>
<comment type="function">
    <text evidence="10">Hydrolyzes the pyrophosphate bond of UDP-2,3-diacylglucosamine to yield 2,3-diacylglucosamine 1-phosphate (lipid X) and UMP by catalyzing the attack of water at the alpha-P atom. Involved in the biosynthesis of lipid A, a phosphorylated glycolipid that anchors the lipopolysaccharide to the outer membrane of the cell.</text>
</comment>
<keyword evidence="3 10" id="KW-0997">Cell inner membrane</keyword>
<accession>A2SIM5</accession>
<dbReference type="InterPro" id="IPR029052">
    <property type="entry name" value="Metallo-depent_PP-like"/>
</dbReference>
<evidence type="ECO:0000313" key="13">
    <source>
        <dbReference type="Proteomes" id="UP000000366"/>
    </source>
</evidence>
<keyword evidence="4 10" id="KW-0441">Lipid A biosynthesis</keyword>
<dbReference type="STRING" id="420662.Mpe_A2459"/>
<keyword evidence="5 10" id="KW-0479">Metal-binding</keyword>
<dbReference type="InterPro" id="IPR004843">
    <property type="entry name" value="Calcineurin-like_PHP"/>
</dbReference>
<comment type="catalytic activity">
    <reaction evidence="10">
        <text>UDP-2-N,3-O-bis[(3R)-3-hydroxytetradecanoyl]-alpha-D-glucosamine + H2O = 2-N,3-O-bis[(3R)-3-hydroxytetradecanoyl]-alpha-D-glucosaminyl 1-phosphate + UMP + 2 H(+)</text>
        <dbReference type="Rhea" id="RHEA:25213"/>
        <dbReference type="ChEBI" id="CHEBI:15377"/>
        <dbReference type="ChEBI" id="CHEBI:15378"/>
        <dbReference type="ChEBI" id="CHEBI:57865"/>
        <dbReference type="ChEBI" id="CHEBI:57957"/>
        <dbReference type="ChEBI" id="CHEBI:78847"/>
        <dbReference type="EC" id="3.6.1.54"/>
    </reaction>
</comment>
<evidence type="ECO:0000256" key="2">
    <source>
        <dbReference type="ARBA" id="ARBA00022516"/>
    </source>
</evidence>
<feature type="binding site" evidence="10">
    <location>
        <position position="40"/>
    </location>
    <ligand>
        <name>Mn(2+)</name>
        <dbReference type="ChEBI" id="CHEBI:29035"/>
        <label>1</label>
    </ligand>
</feature>
<protein>
    <recommendedName>
        <fullName evidence="10">UDP-2,3-diacylglucosamine hydrolase</fullName>
        <ecNumber evidence="10">3.6.1.54</ecNumber>
    </recommendedName>
    <alternativeName>
        <fullName evidence="10">UDP-2,3-diacylglucosamine diphosphatase</fullName>
    </alternativeName>
</protein>
<dbReference type="SUPFAM" id="SSF56300">
    <property type="entry name" value="Metallo-dependent phosphatases"/>
    <property type="match status" value="1"/>
</dbReference>